<keyword evidence="3" id="KW-1185">Reference proteome</keyword>
<feature type="region of interest" description="Disordered" evidence="1">
    <location>
        <begin position="46"/>
        <end position="75"/>
    </location>
</feature>
<proteinExistence type="predicted"/>
<name>A0ABR1HTS8_9HYPO</name>
<protein>
    <submittedName>
        <fullName evidence="2">Uncharacterized protein</fullName>
    </submittedName>
</protein>
<dbReference type="Proteomes" id="UP001498421">
    <property type="component" value="Unassembled WGS sequence"/>
</dbReference>
<accession>A0ABR1HTS8</accession>
<dbReference type="EMBL" id="JAZAVK010000091">
    <property type="protein sequence ID" value="KAK7424372.1"/>
    <property type="molecule type" value="Genomic_DNA"/>
</dbReference>
<reference evidence="2 3" key="1">
    <citation type="journal article" date="2025" name="Microbiol. Resour. Announc.">
        <title>Draft genome sequences for Neonectria magnoliae and Neonectria punicea, canker pathogens of Liriodendron tulipifera and Acer saccharum in West Virginia.</title>
        <authorList>
            <person name="Petronek H.M."/>
            <person name="Kasson M.T."/>
            <person name="Metheny A.M."/>
            <person name="Stauder C.M."/>
            <person name="Lovett B."/>
            <person name="Lynch S.C."/>
            <person name="Garnas J.R."/>
            <person name="Kasson L.R."/>
            <person name="Stajich J.E."/>
        </authorList>
    </citation>
    <scope>NUCLEOTIDE SEQUENCE [LARGE SCALE GENOMIC DNA]</scope>
    <source>
        <strain evidence="2 3">NRRL 64651</strain>
    </source>
</reference>
<evidence type="ECO:0000313" key="2">
    <source>
        <dbReference type="EMBL" id="KAK7424372.1"/>
    </source>
</evidence>
<organism evidence="2 3">
    <name type="scientific">Neonectria magnoliae</name>
    <dbReference type="NCBI Taxonomy" id="2732573"/>
    <lineage>
        <taxon>Eukaryota</taxon>
        <taxon>Fungi</taxon>
        <taxon>Dikarya</taxon>
        <taxon>Ascomycota</taxon>
        <taxon>Pezizomycotina</taxon>
        <taxon>Sordariomycetes</taxon>
        <taxon>Hypocreomycetidae</taxon>
        <taxon>Hypocreales</taxon>
        <taxon>Nectriaceae</taxon>
        <taxon>Neonectria</taxon>
    </lineage>
</organism>
<sequence>MHSPAKYGLALAVKPRNGQQAAWIRLDDRDKTAVVFGHPLVAGSSFQIPSPESSEKRELARRAAPAQVTGLGTTKDDGMLCRRVSGISGQVARRRTEPSKMGVV</sequence>
<evidence type="ECO:0000313" key="3">
    <source>
        <dbReference type="Proteomes" id="UP001498421"/>
    </source>
</evidence>
<gene>
    <name evidence="2" type="ORF">QQZ08_008630</name>
</gene>
<comment type="caution">
    <text evidence="2">The sequence shown here is derived from an EMBL/GenBank/DDBJ whole genome shotgun (WGS) entry which is preliminary data.</text>
</comment>
<evidence type="ECO:0000256" key="1">
    <source>
        <dbReference type="SAM" id="MobiDB-lite"/>
    </source>
</evidence>